<reference evidence="1" key="1">
    <citation type="journal article" date="2020" name="Nature">
        <title>Giant virus diversity and host interactions through global metagenomics.</title>
        <authorList>
            <person name="Schulz F."/>
            <person name="Roux S."/>
            <person name="Paez-Espino D."/>
            <person name="Jungbluth S."/>
            <person name="Walsh D.A."/>
            <person name="Denef V.J."/>
            <person name="McMahon K.D."/>
            <person name="Konstantinidis K.T."/>
            <person name="Eloe-Fadrosh E.A."/>
            <person name="Kyrpides N.C."/>
            <person name="Woyke T."/>
        </authorList>
    </citation>
    <scope>NUCLEOTIDE SEQUENCE</scope>
    <source>
        <strain evidence="1">GVMAG-S-1062768-28</strain>
    </source>
</reference>
<name>A0A6C0JSY0_9ZZZZ</name>
<organism evidence="1">
    <name type="scientific">viral metagenome</name>
    <dbReference type="NCBI Taxonomy" id="1070528"/>
    <lineage>
        <taxon>unclassified sequences</taxon>
        <taxon>metagenomes</taxon>
        <taxon>organismal metagenomes</taxon>
    </lineage>
</organism>
<sequence length="202" mass="24363">MSNRKTRRMIKYSQMYWDETWDDQKKFEHACNFLWDDQIKRMLKEVKNLDITAGLYIVTKNVDCSLKAQNSKTKILVMLADDPRLTNYDPFIFMLKYLVHRNESLLFRVLPKLDIDKYYFAEANIGIPGTEYMLDMFFLAFCHNKFEIVKIFFEQYKFIIDENKLEFEKFIEQTTPSKNIMELVDQYHFALDSDKYNENIIG</sequence>
<proteinExistence type="predicted"/>
<protein>
    <submittedName>
        <fullName evidence="1">Uncharacterized protein</fullName>
    </submittedName>
</protein>
<evidence type="ECO:0000313" key="1">
    <source>
        <dbReference type="EMBL" id="QHU08011.1"/>
    </source>
</evidence>
<dbReference type="AlphaFoldDB" id="A0A6C0JSY0"/>
<accession>A0A6C0JSY0</accession>
<dbReference type="EMBL" id="MN740694">
    <property type="protein sequence ID" value="QHU08011.1"/>
    <property type="molecule type" value="Genomic_DNA"/>
</dbReference>